<evidence type="ECO:0000313" key="2">
    <source>
        <dbReference type="EMBL" id="QHV64201.1"/>
    </source>
</evidence>
<reference evidence="2" key="1">
    <citation type="submission" date="2018-05" db="EMBL/GenBank/DDBJ databases">
        <title>Complete genome sequnece of Akkermansia muciniphila EB-AMDK-40.</title>
        <authorList>
            <person name="Nam Y.-D."/>
            <person name="Chung W.-H."/>
            <person name="Park Y.S."/>
            <person name="Kang J."/>
        </authorList>
    </citation>
    <scope>NUCLEOTIDE SEQUENCE</scope>
    <source>
        <strain evidence="2">EB-AMDK-40</strain>
    </source>
</reference>
<feature type="compositionally biased region" description="Pro residues" evidence="1">
    <location>
        <begin position="100"/>
        <end position="110"/>
    </location>
</feature>
<dbReference type="AlphaFoldDB" id="A0AAE6W3A4"/>
<organism evidence="2 3">
    <name type="scientific">Akkermansia massiliensis</name>
    <dbReference type="NCBI Taxonomy" id="2927224"/>
    <lineage>
        <taxon>Bacteria</taxon>
        <taxon>Pseudomonadati</taxon>
        <taxon>Verrucomicrobiota</taxon>
        <taxon>Verrucomicrobiia</taxon>
        <taxon>Verrucomicrobiales</taxon>
        <taxon>Akkermansiaceae</taxon>
        <taxon>Akkermansia</taxon>
    </lineage>
</organism>
<name>A0AAE6W3A4_9BACT</name>
<feature type="region of interest" description="Disordered" evidence="1">
    <location>
        <begin position="90"/>
        <end position="110"/>
    </location>
</feature>
<accession>A0AAE6W3A4</accession>
<dbReference type="Proteomes" id="UP000642553">
    <property type="component" value="Chromosome"/>
</dbReference>
<evidence type="ECO:0000256" key="1">
    <source>
        <dbReference type="SAM" id="MobiDB-lite"/>
    </source>
</evidence>
<proteinExistence type="predicted"/>
<gene>
    <name evidence="2" type="ORF">DMI76_12905</name>
</gene>
<protein>
    <submittedName>
        <fullName evidence="2">Uncharacterized protein</fullName>
    </submittedName>
</protein>
<dbReference type="EMBL" id="CP029701">
    <property type="protein sequence ID" value="QHV64201.1"/>
    <property type="molecule type" value="Genomic_DNA"/>
</dbReference>
<evidence type="ECO:0000313" key="3">
    <source>
        <dbReference type="Proteomes" id="UP000642553"/>
    </source>
</evidence>
<sequence length="110" mass="12032">MNKHHFITMNNTFNIGAMDTVYPFIPMYPNGQPQGNFLVNGLSAPVLIPKRAASSPTRHEWFGYLKVMAPATCFLHLHAHSSISLSIPAKELELSTEPGPSTPPPPPDPV</sequence>